<comment type="caution">
    <text evidence="4">The sequence shown here is derived from an EMBL/GenBank/DDBJ whole genome shotgun (WGS) entry which is preliminary data.</text>
</comment>
<dbReference type="Proteomes" id="UP000019681">
    <property type="component" value="Unassembled WGS sequence"/>
</dbReference>
<dbReference type="OrthoDB" id="9778320at2"/>
<dbReference type="InterPro" id="IPR002509">
    <property type="entry name" value="NODB_dom"/>
</dbReference>
<evidence type="ECO:0000256" key="1">
    <source>
        <dbReference type="ARBA" id="ARBA00004613"/>
    </source>
</evidence>
<dbReference type="PROSITE" id="PS51677">
    <property type="entry name" value="NODB"/>
    <property type="match status" value="1"/>
</dbReference>
<accession>A0A017RYQ2</accession>
<proteinExistence type="predicted"/>
<dbReference type="GO" id="GO:0005975">
    <property type="term" value="P:carbohydrate metabolic process"/>
    <property type="evidence" value="ECO:0007669"/>
    <property type="project" value="InterPro"/>
</dbReference>
<evidence type="ECO:0000259" key="3">
    <source>
        <dbReference type="PROSITE" id="PS51677"/>
    </source>
</evidence>
<dbReference type="PANTHER" id="PTHR34216:SF3">
    <property type="entry name" value="POLY-BETA-1,6-N-ACETYL-D-GLUCOSAMINE N-DEACETYLASE"/>
    <property type="match status" value="1"/>
</dbReference>
<reference evidence="4 5" key="1">
    <citation type="journal article" date="2014" name="Genome Announc.">
        <title>Draft Genome Sequence of Fervidicella metallireducens Strain AeBT, an Iron-Reducing Thermoanaerobe from the Great Artesian Basin.</title>
        <authorList>
            <person name="Patel B.K."/>
        </authorList>
    </citation>
    <scope>NUCLEOTIDE SEQUENCE [LARGE SCALE GENOMIC DNA]</scope>
    <source>
        <strain evidence="4 5">AeB</strain>
    </source>
</reference>
<dbReference type="STRING" id="1403537.Q428_01020"/>
<evidence type="ECO:0000313" key="5">
    <source>
        <dbReference type="Proteomes" id="UP000019681"/>
    </source>
</evidence>
<dbReference type="PANTHER" id="PTHR34216">
    <property type="match status" value="1"/>
</dbReference>
<evidence type="ECO:0000256" key="2">
    <source>
        <dbReference type="ARBA" id="ARBA00022729"/>
    </source>
</evidence>
<dbReference type="RefSeq" id="WP_035377356.1">
    <property type="nucleotide sequence ID" value="NZ_AZQP01000002.1"/>
</dbReference>
<organism evidence="4 5">
    <name type="scientific">Fervidicella metallireducens AeB</name>
    <dbReference type="NCBI Taxonomy" id="1403537"/>
    <lineage>
        <taxon>Bacteria</taxon>
        <taxon>Bacillati</taxon>
        <taxon>Bacillota</taxon>
        <taxon>Clostridia</taxon>
        <taxon>Eubacteriales</taxon>
        <taxon>Clostridiaceae</taxon>
        <taxon>Fervidicella</taxon>
    </lineage>
</organism>
<dbReference type="Pfam" id="PF01522">
    <property type="entry name" value="Polysacc_deac_1"/>
    <property type="match status" value="1"/>
</dbReference>
<gene>
    <name evidence="4" type="ORF">Q428_01020</name>
</gene>
<dbReference type="InterPro" id="IPR011330">
    <property type="entry name" value="Glyco_hydro/deAcase_b/a-brl"/>
</dbReference>
<protein>
    <recommendedName>
        <fullName evidence="3">NodB homology domain-containing protein</fullName>
    </recommendedName>
</protein>
<keyword evidence="2" id="KW-0732">Signal</keyword>
<dbReference type="GO" id="GO:0005576">
    <property type="term" value="C:extracellular region"/>
    <property type="evidence" value="ECO:0007669"/>
    <property type="project" value="UniProtKB-SubCell"/>
</dbReference>
<feature type="domain" description="NodB homology" evidence="3">
    <location>
        <begin position="114"/>
        <end position="288"/>
    </location>
</feature>
<dbReference type="InterPro" id="IPR051398">
    <property type="entry name" value="Polysacch_Deacetylase"/>
</dbReference>
<name>A0A017RYQ2_9CLOT</name>
<comment type="subcellular location">
    <subcellularLocation>
        <location evidence="1">Secreted</location>
    </subcellularLocation>
</comment>
<keyword evidence="5" id="KW-1185">Reference proteome</keyword>
<dbReference type="Gene3D" id="3.20.20.370">
    <property type="entry name" value="Glycoside hydrolase/deacetylase"/>
    <property type="match status" value="1"/>
</dbReference>
<dbReference type="GO" id="GO:0016810">
    <property type="term" value="F:hydrolase activity, acting on carbon-nitrogen (but not peptide) bonds"/>
    <property type="evidence" value="ECO:0007669"/>
    <property type="project" value="InterPro"/>
</dbReference>
<sequence length="288" mass="33671">MKSCFKFLTLTLLICLIIFFSSYKKTVNHYNDIELNGSGCLILCYHRVLPKDYSTKLFYKIVTKYTDDNELNIYSVLGEDFENQIKFLKDNGANFLTPDELKFYISNKITIPEKSVIITFDDVDESVYKNAFPILQKNKIPFTLFIITGRVGDKNFKGLRLCDWDMIKEMYQSNLVTVGTHTHNMHYLDKKNNPPFIKTENVNLFVEDTIRSQETINNYLGFSPKYFSYPYGFGIPETDEKILKVGFELIFTLNPGIVKSDDPSFCIKRVLVNKYTWSDIEKWVLNRK</sequence>
<dbReference type="EMBL" id="AZQP01000002">
    <property type="protein sequence ID" value="EYE89716.1"/>
    <property type="molecule type" value="Genomic_DNA"/>
</dbReference>
<evidence type="ECO:0000313" key="4">
    <source>
        <dbReference type="EMBL" id="EYE89716.1"/>
    </source>
</evidence>
<dbReference type="SUPFAM" id="SSF88713">
    <property type="entry name" value="Glycoside hydrolase/deacetylase"/>
    <property type="match status" value="1"/>
</dbReference>
<dbReference type="AlphaFoldDB" id="A0A017RYQ2"/>